<organism evidence="1 2">
    <name type="scientific">Bradyrhizobium frederickii</name>
    <dbReference type="NCBI Taxonomy" id="2560054"/>
    <lineage>
        <taxon>Bacteria</taxon>
        <taxon>Pseudomonadati</taxon>
        <taxon>Pseudomonadota</taxon>
        <taxon>Alphaproteobacteria</taxon>
        <taxon>Hyphomicrobiales</taxon>
        <taxon>Nitrobacteraceae</taxon>
        <taxon>Bradyrhizobium</taxon>
    </lineage>
</organism>
<dbReference type="EMBL" id="SPQU01000034">
    <property type="protein sequence ID" value="TFV30357.1"/>
    <property type="molecule type" value="Genomic_DNA"/>
</dbReference>
<dbReference type="Proteomes" id="UP000298225">
    <property type="component" value="Unassembled WGS sequence"/>
</dbReference>
<gene>
    <name evidence="1" type="ORF">E4K66_35295</name>
</gene>
<dbReference type="AlphaFoldDB" id="A0A4Y9KT22"/>
<reference evidence="1 2" key="1">
    <citation type="submission" date="2019-03" db="EMBL/GenBank/DDBJ databases">
        <title>Bradyrhizobium strains diversity isolated from Chamaecrista fasciculata.</title>
        <authorList>
            <person name="Urquiaga M.C.O."/>
            <person name="Hungria M."/>
            <person name="Delamuta J.R.M."/>
        </authorList>
    </citation>
    <scope>NUCLEOTIDE SEQUENCE [LARGE SCALE GENOMIC DNA]</scope>
    <source>
        <strain evidence="1 2">CNPSo 3424</strain>
    </source>
</reference>
<name>A0A4Y9KT22_9BRAD</name>
<sequence length="87" mass="9948">MCWKRGIAQDYRQRWRAAHLIVGVVARLDRAIQYAAAFPHLTDVSGILDPPLSRGMTPFVWRIARPYDALTCQNRSVRFAFSGVMRA</sequence>
<keyword evidence="2" id="KW-1185">Reference proteome</keyword>
<evidence type="ECO:0000313" key="2">
    <source>
        <dbReference type="Proteomes" id="UP000298225"/>
    </source>
</evidence>
<accession>A0A4Y9KT22</accession>
<evidence type="ECO:0000313" key="1">
    <source>
        <dbReference type="EMBL" id="TFV30357.1"/>
    </source>
</evidence>
<proteinExistence type="predicted"/>
<comment type="caution">
    <text evidence="1">The sequence shown here is derived from an EMBL/GenBank/DDBJ whole genome shotgun (WGS) entry which is preliminary data.</text>
</comment>
<protein>
    <submittedName>
        <fullName evidence="1">Uncharacterized protein</fullName>
    </submittedName>
</protein>